<reference evidence="1 2" key="1">
    <citation type="journal article" date="2019" name="Sci. Rep.">
        <title>Orb-weaving spider Araneus ventricosus genome elucidates the spidroin gene catalogue.</title>
        <authorList>
            <person name="Kono N."/>
            <person name="Nakamura H."/>
            <person name="Ohtoshi R."/>
            <person name="Moran D.A.P."/>
            <person name="Shinohara A."/>
            <person name="Yoshida Y."/>
            <person name="Fujiwara M."/>
            <person name="Mori M."/>
            <person name="Tomita M."/>
            <person name="Arakawa K."/>
        </authorList>
    </citation>
    <scope>NUCLEOTIDE SEQUENCE [LARGE SCALE GENOMIC DNA]</scope>
</reference>
<gene>
    <name evidence="1" type="ORF">AVEN_161241_1</name>
</gene>
<dbReference type="Proteomes" id="UP000499080">
    <property type="component" value="Unassembled WGS sequence"/>
</dbReference>
<sequence length="135" mass="15310">MSRPQVVIRHPSSSSRLTFYTMRGWKLQAWRLVTALPGATSNSGGPARYSVCMARSIIGGSKYLFGSSSTYFRWATTGLQLQGINSDSLQRLFKPNRLSSNPYVLLNIGQHFLCHRYSIVEAVLFFSKVSQQLWW</sequence>
<proteinExistence type="predicted"/>
<protein>
    <submittedName>
        <fullName evidence="1">Uncharacterized protein</fullName>
    </submittedName>
</protein>
<evidence type="ECO:0000313" key="2">
    <source>
        <dbReference type="Proteomes" id="UP000499080"/>
    </source>
</evidence>
<organism evidence="1 2">
    <name type="scientific">Araneus ventricosus</name>
    <name type="common">Orbweaver spider</name>
    <name type="synonym">Epeira ventricosa</name>
    <dbReference type="NCBI Taxonomy" id="182803"/>
    <lineage>
        <taxon>Eukaryota</taxon>
        <taxon>Metazoa</taxon>
        <taxon>Ecdysozoa</taxon>
        <taxon>Arthropoda</taxon>
        <taxon>Chelicerata</taxon>
        <taxon>Arachnida</taxon>
        <taxon>Araneae</taxon>
        <taxon>Araneomorphae</taxon>
        <taxon>Entelegynae</taxon>
        <taxon>Araneoidea</taxon>
        <taxon>Araneidae</taxon>
        <taxon>Araneus</taxon>
    </lineage>
</organism>
<evidence type="ECO:0000313" key="1">
    <source>
        <dbReference type="EMBL" id="GBN42376.1"/>
    </source>
</evidence>
<comment type="caution">
    <text evidence="1">The sequence shown here is derived from an EMBL/GenBank/DDBJ whole genome shotgun (WGS) entry which is preliminary data.</text>
</comment>
<dbReference type="AlphaFoldDB" id="A0A4Y2NXB1"/>
<name>A0A4Y2NXB1_ARAVE</name>
<dbReference type="EMBL" id="BGPR01009801">
    <property type="protein sequence ID" value="GBN42376.1"/>
    <property type="molecule type" value="Genomic_DNA"/>
</dbReference>
<keyword evidence="2" id="KW-1185">Reference proteome</keyword>
<accession>A0A4Y2NXB1</accession>